<dbReference type="PROSITE" id="PS51419">
    <property type="entry name" value="RAB"/>
    <property type="match status" value="1"/>
</dbReference>
<evidence type="ECO:0000256" key="1">
    <source>
        <dbReference type="ARBA" id="ARBA00004342"/>
    </source>
</evidence>
<dbReference type="GO" id="GO:0003924">
    <property type="term" value="F:GTPase activity"/>
    <property type="evidence" value="ECO:0007669"/>
    <property type="project" value="InterPro"/>
</dbReference>
<dbReference type="Gene3D" id="3.40.50.300">
    <property type="entry name" value="P-loop containing nucleotide triphosphate hydrolases"/>
    <property type="match status" value="1"/>
</dbReference>
<proteinExistence type="inferred from homology"/>
<evidence type="ECO:0000256" key="4">
    <source>
        <dbReference type="ARBA" id="ARBA00022481"/>
    </source>
</evidence>
<dbReference type="SMART" id="SM00175">
    <property type="entry name" value="RAB"/>
    <property type="match status" value="1"/>
</dbReference>
<organism evidence="11 12">
    <name type="scientific">Neocallimastix californiae</name>
    <dbReference type="NCBI Taxonomy" id="1754190"/>
    <lineage>
        <taxon>Eukaryota</taxon>
        <taxon>Fungi</taxon>
        <taxon>Fungi incertae sedis</taxon>
        <taxon>Chytridiomycota</taxon>
        <taxon>Chytridiomycota incertae sedis</taxon>
        <taxon>Neocallimastigomycetes</taxon>
        <taxon>Neocallimastigales</taxon>
        <taxon>Neocallimastigaceae</taxon>
        <taxon>Neocallimastix</taxon>
    </lineage>
</organism>
<dbReference type="InterPro" id="IPR027417">
    <property type="entry name" value="P-loop_NTPase"/>
</dbReference>
<dbReference type="STRING" id="1754190.A0A1Y2EL44"/>
<dbReference type="Proteomes" id="UP000193920">
    <property type="component" value="Unassembled WGS sequence"/>
</dbReference>
<comment type="similarity">
    <text evidence="2">Belongs to the small GTPase superfamily. Rho family.</text>
</comment>
<keyword evidence="12" id="KW-1185">Reference proteome</keyword>
<dbReference type="GO" id="GO:0005886">
    <property type="term" value="C:plasma membrane"/>
    <property type="evidence" value="ECO:0007669"/>
    <property type="project" value="UniProtKB-SubCell"/>
</dbReference>
<evidence type="ECO:0000256" key="5">
    <source>
        <dbReference type="ARBA" id="ARBA00022741"/>
    </source>
</evidence>
<dbReference type="SMART" id="SM00174">
    <property type="entry name" value="RHO"/>
    <property type="match status" value="1"/>
</dbReference>
<evidence type="ECO:0000256" key="7">
    <source>
        <dbReference type="ARBA" id="ARBA00023136"/>
    </source>
</evidence>
<feature type="compositionally biased region" description="Low complexity" evidence="10">
    <location>
        <begin position="21"/>
        <end position="30"/>
    </location>
</feature>
<dbReference type="PANTHER" id="PTHR24072">
    <property type="entry name" value="RHO FAMILY GTPASE"/>
    <property type="match status" value="1"/>
</dbReference>
<dbReference type="GO" id="GO:0007264">
    <property type="term" value="P:small GTPase-mediated signal transduction"/>
    <property type="evidence" value="ECO:0007669"/>
    <property type="project" value="InterPro"/>
</dbReference>
<evidence type="ECO:0000256" key="2">
    <source>
        <dbReference type="ARBA" id="ARBA00010142"/>
    </source>
</evidence>
<dbReference type="PROSITE" id="PS51420">
    <property type="entry name" value="RHO"/>
    <property type="match status" value="1"/>
</dbReference>
<feature type="region of interest" description="Disordered" evidence="10">
    <location>
        <begin position="20"/>
        <end position="63"/>
    </location>
</feature>
<dbReference type="AlphaFoldDB" id="A0A1Y2EL44"/>
<keyword evidence="9" id="KW-0636">Prenylation</keyword>
<dbReference type="PRINTS" id="PR00449">
    <property type="entry name" value="RASTRNSFRMNG"/>
</dbReference>
<keyword evidence="4" id="KW-0488">Methylation</keyword>
<dbReference type="SUPFAM" id="SSF52540">
    <property type="entry name" value="P-loop containing nucleoside triphosphate hydrolases"/>
    <property type="match status" value="1"/>
</dbReference>
<evidence type="ECO:0000313" key="11">
    <source>
        <dbReference type="EMBL" id="ORY72290.1"/>
    </source>
</evidence>
<dbReference type="SMART" id="SM00173">
    <property type="entry name" value="RAS"/>
    <property type="match status" value="1"/>
</dbReference>
<comment type="caution">
    <text evidence="11">The sequence shown here is derived from an EMBL/GenBank/DDBJ whole genome shotgun (WGS) entry which is preliminary data.</text>
</comment>
<reference evidence="11 12" key="1">
    <citation type="submission" date="2016-08" db="EMBL/GenBank/DDBJ databases">
        <title>A Parts List for Fungal Cellulosomes Revealed by Comparative Genomics.</title>
        <authorList>
            <consortium name="DOE Joint Genome Institute"/>
            <person name="Haitjema C.H."/>
            <person name="Gilmore S.P."/>
            <person name="Henske J.K."/>
            <person name="Solomon K.V."/>
            <person name="De Groot R."/>
            <person name="Kuo A."/>
            <person name="Mondo S.J."/>
            <person name="Salamov A.A."/>
            <person name="Labutti K."/>
            <person name="Zhao Z."/>
            <person name="Chiniquy J."/>
            <person name="Barry K."/>
            <person name="Brewer H.M."/>
            <person name="Purvine S.O."/>
            <person name="Wright A.T."/>
            <person name="Boxma B."/>
            <person name="Van Alen T."/>
            <person name="Hackstein J.H."/>
            <person name="Baker S.E."/>
            <person name="Grigoriev I.V."/>
            <person name="O'Malley M.A."/>
        </authorList>
    </citation>
    <scope>NUCLEOTIDE SEQUENCE [LARGE SCALE GENOMIC DNA]</scope>
    <source>
        <strain evidence="11 12">G1</strain>
    </source>
</reference>
<dbReference type="Pfam" id="PF00071">
    <property type="entry name" value="Ras"/>
    <property type="match status" value="1"/>
</dbReference>
<keyword evidence="3" id="KW-1003">Cell membrane</keyword>
<keyword evidence="5" id="KW-0547">Nucleotide-binding</keyword>
<dbReference type="OrthoDB" id="8830751at2759"/>
<evidence type="ECO:0000256" key="9">
    <source>
        <dbReference type="ARBA" id="ARBA00023289"/>
    </source>
</evidence>
<dbReference type="InterPro" id="IPR005225">
    <property type="entry name" value="Small_GTP-bd"/>
</dbReference>
<dbReference type="GO" id="GO:0005525">
    <property type="term" value="F:GTP binding"/>
    <property type="evidence" value="ECO:0007669"/>
    <property type="project" value="UniProtKB-KW"/>
</dbReference>
<dbReference type="PROSITE" id="PS51421">
    <property type="entry name" value="RAS"/>
    <property type="match status" value="1"/>
</dbReference>
<dbReference type="InterPro" id="IPR003578">
    <property type="entry name" value="Small_GTPase_Rho"/>
</dbReference>
<evidence type="ECO:0000256" key="3">
    <source>
        <dbReference type="ARBA" id="ARBA00022475"/>
    </source>
</evidence>
<evidence type="ECO:0000313" key="12">
    <source>
        <dbReference type="Proteomes" id="UP000193920"/>
    </source>
</evidence>
<comment type="subcellular location">
    <subcellularLocation>
        <location evidence="1">Cell membrane</location>
        <topology evidence="1">Lipid-anchor</topology>
        <orientation evidence="1">Cytoplasmic side</orientation>
    </subcellularLocation>
</comment>
<evidence type="ECO:0000256" key="6">
    <source>
        <dbReference type="ARBA" id="ARBA00023134"/>
    </source>
</evidence>
<gene>
    <name evidence="11" type="ORF">LY90DRAFT_379339</name>
</gene>
<dbReference type="InterPro" id="IPR001806">
    <property type="entry name" value="Small_GTPase"/>
</dbReference>
<accession>A0A1Y2EL44</accession>
<sequence>MADVDVRPSTNLHFIKRMFGSSSGSISNDSSLKEKDKQKSNSGEINKSSVASDVRPARPDHKNVPLKNRKKLVVVGDGACGKTSLLLVQSGKPFPEGYVPTVFENYLSAFWVDNKPVELTLWDTAGQEDYDRLRPLSYPDADIVLICFSIGYPESYYNVDEKWFPETRHFCDDVPTILVGLKKDLRNDSETIEELSKKHQKPVTKEQGEKMANEIGALRYVEVSAKTGDNVSELFKIAARIAINPRKTKGKSCNIL</sequence>
<dbReference type="EMBL" id="MCOG01000040">
    <property type="protein sequence ID" value="ORY72290.1"/>
    <property type="molecule type" value="Genomic_DNA"/>
</dbReference>
<keyword evidence="6" id="KW-0342">GTP-binding</keyword>
<evidence type="ECO:0000256" key="10">
    <source>
        <dbReference type="SAM" id="MobiDB-lite"/>
    </source>
</evidence>
<keyword evidence="7" id="KW-0472">Membrane</keyword>
<name>A0A1Y2EL44_9FUNG</name>
<keyword evidence="8" id="KW-0449">Lipoprotein</keyword>
<dbReference type="NCBIfam" id="TIGR00231">
    <property type="entry name" value="small_GTP"/>
    <property type="match status" value="1"/>
</dbReference>
<protein>
    <submittedName>
        <fullName evidence="11">Ras-domain-containing protein</fullName>
    </submittedName>
</protein>
<dbReference type="FunFam" id="3.40.50.300:FF:000983">
    <property type="entry name" value="Rho family GTPase"/>
    <property type="match status" value="1"/>
</dbReference>
<feature type="compositionally biased region" description="Polar residues" evidence="10">
    <location>
        <begin position="40"/>
        <end position="51"/>
    </location>
</feature>
<evidence type="ECO:0000256" key="8">
    <source>
        <dbReference type="ARBA" id="ARBA00023288"/>
    </source>
</evidence>